<evidence type="ECO:0000313" key="2">
    <source>
        <dbReference type="Proteomes" id="UP000308600"/>
    </source>
</evidence>
<evidence type="ECO:0000313" key="1">
    <source>
        <dbReference type="EMBL" id="TFK71760.1"/>
    </source>
</evidence>
<dbReference type="EMBL" id="ML208293">
    <property type="protein sequence ID" value="TFK71760.1"/>
    <property type="molecule type" value="Genomic_DNA"/>
</dbReference>
<name>A0ACD3B169_9AGAR</name>
<organism evidence="1 2">
    <name type="scientific">Pluteus cervinus</name>
    <dbReference type="NCBI Taxonomy" id="181527"/>
    <lineage>
        <taxon>Eukaryota</taxon>
        <taxon>Fungi</taxon>
        <taxon>Dikarya</taxon>
        <taxon>Basidiomycota</taxon>
        <taxon>Agaricomycotina</taxon>
        <taxon>Agaricomycetes</taxon>
        <taxon>Agaricomycetidae</taxon>
        <taxon>Agaricales</taxon>
        <taxon>Pluteineae</taxon>
        <taxon>Pluteaceae</taxon>
        <taxon>Pluteus</taxon>
    </lineage>
</organism>
<proteinExistence type="predicted"/>
<gene>
    <name evidence="1" type="ORF">BDN72DRAFT_837148</name>
</gene>
<sequence>MVLLLGILFLVFTGLPLTVLALRGIHPERTPAGWHDAWHDGERRHGAVAAGWPQSNHDHAYRMAPEGQQTRLTAEDSEVVLAWDEPRPGDHCSAYGTREYTARLLDIPNSQEGTRACQMSKMEIRGIVYDKPSRCEYRGSTGEVFGHWEVTNEMGCLPSWRAFSKEGCTNEGTGSHQRRVKARLQGVQKGDDWMKMCTTTPAKIDGLHFSKPSYCEKGILGVYGVWGIEDTKC</sequence>
<protein>
    <submittedName>
        <fullName evidence="1">Uncharacterized protein</fullName>
    </submittedName>
</protein>
<dbReference type="Proteomes" id="UP000308600">
    <property type="component" value="Unassembled WGS sequence"/>
</dbReference>
<accession>A0ACD3B169</accession>
<reference evidence="1 2" key="1">
    <citation type="journal article" date="2019" name="Nat. Ecol. Evol.">
        <title>Megaphylogeny resolves global patterns of mushroom evolution.</title>
        <authorList>
            <person name="Varga T."/>
            <person name="Krizsan K."/>
            <person name="Foldi C."/>
            <person name="Dima B."/>
            <person name="Sanchez-Garcia M."/>
            <person name="Sanchez-Ramirez S."/>
            <person name="Szollosi G.J."/>
            <person name="Szarkandi J.G."/>
            <person name="Papp V."/>
            <person name="Albert L."/>
            <person name="Andreopoulos W."/>
            <person name="Angelini C."/>
            <person name="Antonin V."/>
            <person name="Barry K.W."/>
            <person name="Bougher N.L."/>
            <person name="Buchanan P."/>
            <person name="Buyck B."/>
            <person name="Bense V."/>
            <person name="Catcheside P."/>
            <person name="Chovatia M."/>
            <person name="Cooper J."/>
            <person name="Damon W."/>
            <person name="Desjardin D."/>
            <person name="Finy P."/>
            <person name="Geml J."/>
            <person name="Haridas S."/>
            <person name="Hughes K."/>
            <person name="Justo A."/>
            <person name="Karasinski D."/>
            <person name="Kautmanova I."/>
            <person name="Kiss B."/>
            <person name="Kocsube S."/>
            <person name="Kotiranta H."/>
            <person name="LaButti K.M."/>
            <person name="Lechner B.E."/>
            <person name="Liimatainen K."/>
            <person name="Lipzen A."/>
            <person name="Lukacs Z."/>
            <person name="Mihaltcheva S."/>
            <person name="Morgado L.N."/>
            <person name="Niskanen T."/>
            <person name="Noordeloos M.E."/>
            <person name="Ohm R.A."/>
            <person name="Ortiz-Santana B."/>
            <person name="Ovrebo C."/>
            <person name="Racz N."/>
            <person name="Riley R."/>
            <person name="Savchenko A."/>
            <person name="Shiryaev A."/>
            <person name="Soop K."/>
            <person name="Spirin V."/>
            <person name="Szebenyi C."/>
            <person name="Tomsovsky M."/>
            <person name="Tulloss R.E."/>
            <person name="Uehling J."/>
            <person name="Grigoriev I.V."/>
            <person name="Vagvolgyi C."/>
            <person name="Papp T."/>
            <person name="Martin F.M."/>
            <person name="Miettinen O."/>
            <person name="Hibbett D.S."/>
            <person name="Nagy L.G."/>
        </authorList>
    </citation>
    <scope>NUCLEOTIDE SEQUENCE [LARGE SCALE GENOMIC DNA]</scope>
    <source>
        <strain evidence="1 2">NL-1719</strain>
    </source>
</reference>
<keyword evidence="2" id="KW-1185">Reference proteome</keyword>